<sequence>MSTLIIPAPARPAATPPQHLDIALLTARAGLEPELTERYLTDPVSVLAEFGLAAAEPVYLVGAGQDTLVIEDLDDENTGLAYFCGGPGGGCTQDAPYDVVVPAA</sequence>
<dbReference type="AlphaFoldDB" id="A0A918MB22"/>
<dbReference type="Proteomes" id="UP000618795">
    <property type="component" value="Unassembled WGS sequence"/>
</dbReference>
<gene>
    <name evidence="1" type="ORF">GCM10010260_24670</name>
</gene>
<organism evidence="1 2">
    <name type="scientific">Streptomyces filipinensis</name>
    <dbReference type="NCBI Taxonomy" id="66887"/>
    <lineage>
        <taxon>Bacteria</taxon>
        <taxon>Bacillati</taxon>
        <taxon>Actinomycetota</taxon>
        <taxon>Actinomycetes</taxon>
        <taxon>Kitasatosporales</taxon>
        <taxon>Streptomycetaceae</taxon>
        <taxon>Streptomyces</taxon>
    </lineage>
</organism>
<accession>A0A918MB22</accession>
<reference evidence="1" key="2">
    <citation type="submission" date="2020-09" db="EMBL/GenBank/DDBJ databases">
        <authorList>
            <person name="Sun Q."/>
            <person name="Ohkuma M."/>
        </authorList>
    </citation>
    <scope>NUCLEOTIDE SEQUENCE</scope>
    <source>
        <strain evidence="1">JCM 4369</strain>
    </source>
</reference>
<proteinExistence type="predicted"/>
<evidence type="ECO:0000313" key="2">
    <source>
        <dbReference type="Proteomes" id="UP000618795"/>
    </source>
</evidence>
<keyword evidence="2" id="KW-1185">Reference proteome</keyword>
<dbReference type="EMBL" id="BMTD01000004">
    <property type="protein sequence ID" value="GGU89538.1"/>
    <property type="molecule type" value="Genomic_DNA"/>
</dbReference>
<name>A0A918MB22_9ACTN</name>
<dbReference type="RefSeq" id="WP_191873366.1">
    <property type="nucleotide sequence ID" value="NZ_BMTD01000004.1"/>
</dbReference>
<reference evidence="1" key="1">
    <citation type="journal article" date="2014" name="Int. J. Syst. Evol. Microbiol.">
        <title>Complete genome sequence of Corynebacterium casei LMG S-19264T (=DSM 44701T), isolated from a smear-ripened cheese.</title>
        <authorList>
            <consortium name="US DOE Joint Genome Institute (JGI-PGF)"/>
            <person name="Walter F."/>
            <person name="Albersmeier A."/>
            <person name="Kalinowski J."/>
            <person name="Ruckert C."/>
        </authorList>
    </citation>
    <scope>NUCLEOTIDE SEQUENCE</scope>
    <source>
        <strain evidence="1">JCM 4369</strain>
    </source>
</reference>
<comment type="caution">
    <text evidence="1">The sequence shown here is derived from an EMBL/GenBank/DDBJ whole genome shotgun (WGS) entry which is preliminary data.</text>
</comment>
<protein>
    <submittedName>
        <fullName evidence="1">Uncharacterized protein</fullName>
    </submittedName>
</protein>
<evidence type="ECO:0000313" key="1">
    <source>
        <dbReference type="EMBL" id="GGU89538.1"/>
    </source>
</evidence>